<dbReference type="Proteomes" id="UP000663860">
    <property type="component" value="Unassembled WGS sequence"/>
</dbReference>
<dbReference type="Pfam" id="PF00292">
    <property type="entry name" value="PAX"/>
    <property type="match status" value="1"/>
</dbReference>
<name>A0A815QC61_9BILA</name>
<comment type="caution">
    <text evidence="3">The sequence shown here is derived from an EMBL/GenBank/DDBJ whole genome shotgun (WGS) entry which is preliminary data.</text>
</comment>
<organism evidence="3 4">
    <name type="scientific">Adineta steineri</name>
    <dbReference type="NCBI Taxonomy" id="433720"/>
    <lineage>
        <taxon>Eukaryota</taxon>
        <taxon>Metazoa</taxon>
        <taxon>Spiralia</taxon>
        <taxon>Gnathifera</taxon>
        <taxon>Rotifera</taxon>
        <taxon>Eurotatoria</taxon>
        <taxon>Bdelloidea</taxon>
        <taxon>Adinetida</taxon>
        <taxon>Adinetidae</taxon>
        <taxon>Adineta</taxon>
    </lineage>
</organism>
<dbReference type="Gene3D" id="1.10.10.10">
    <property type="entry name" value="Winged helix-like DNA-binding domain superfamily/Winged helix DNA-binding domain"/>
    <property type="match status" value="1"/>
</dbReference>
<gene>
    <name evidence="3" type="ORF">IZO911_LOCUS42943</name>
</gene>
<dbReference type="PROSITE" id="PS51057">
    <property type="entry name" value="PAIRED_2"/>
    <property type="match status" value="1"/>
</dbReference>
<keyword evidence="1" id="KW-0563">Paired box</keyword>
<dbReference type="EMBL" id="CAJNOE010001975">
    <property type="protein sequence ID" value="CAF1461363.1"/>
    <property type="molecule type" value="Genomic_DNA"/>
</dbReference>
<dbReference type="InterPro" id="IPR036388">
    <property type="entry name" value="WH-like_DNA-bd_sf"/>
</dbReference>
<dbReference type="InterPro" id="IPR009057">
    <property type="entry name" value="Homeodomain-like_sf"/>
</dbReference>
<dbReference type="AlphaFoldDB" id="A0A815QC61"/>
<dbReference type="InterPro" id="IPR001523">
    <property type="entry name" value="Paired_dom"/>
</dbReference>
<dbReference type="SUPFAM" id="SSF46689">
    <property type="entry name" value="Homeodomain-like"/>
    <property type="match status" value="1"/>
</dbReference>
<dbReference type="GO" id="GO:0003677">
    <property type="term" value="F:DNA binding"/>
    <property type="evidence" value="ECO:0007669"/>
    <property type="project" value="InterPro"/>
</dbReference>
<dbReference type="GO" id="GO:0006355">
    <property type="term" value="P:regulation of DNA-templated transcription"/>
    <property type="evidence" value="ECO:0007669"/>
    <property type="project" value="InterPro"/>
</dbReference>
<accession>A0A815QC61</accession>
<protein>
    <recommendedName>
        <fullName evidence="2">Paired domain-containing protein</fullName>
    </recommendedName>
</protein>
<evidence type="ECO:0000313" key="3">
    <source>
        <dbReference type="EMBL" id="CAF1461363.1"/>
    </source>
</evidence>
<evidence type="ECO:0000256" key="1">
    <source>
        <dbReference type="ARBA" id="ARBA00022724"/>
    </source>
</evidence>
<reference evidence="3" key="1">
    <citation type="submission" date="2021-02" db="EMBL/GenBank/DDBJ databases">
        <authorList>
            <person name="Nowell W R."/>
        </authorList>
    </citation>
    <scope>NUCLEOTIDE SEQUENCE</scope>
</reference>
<feature type="domain" description="Paired" evidence="2">
    <location>
        <begin position="1"/>
        <end position="68"/>
    </location>
</feature>
<sequence length="172" mass="19214">MDSDNGKPILDKKSCLIEPDFKRKIFEYKHENPSIFAWEIRYRLFQEMKCKLEDVPSILCIVNMIAMRGNGYYTILTQTANITSTPNKRTGSSPHVLQQGGFPQQLRHNVGGPGVLIGTGKDLLDLIDFVFISLVACLFVLSQLGKPQQLQHGGLPQHIKQALGGLDGLEYT</sequence>
<evidence type="ECO:0000313" key="4">
    <source>
        <dbReference type="Proteomes" id="UP000663860"/>
    </source>
</evidence>
<evidence type="ECO:0000259" key="2">
    <source>
        <dbReference type="PROSITE" id="PS51057"/>
    </source>
</evidence>
<proteinExistence type="predicted"/>